<dbReference type="Pfam" id="PF08612">
    <property type="entry name" value="Med20"/>
    <property type="match status" value="1"/>
</dbReference>
<dbReference type="EMBL" id="MU007111">
    <property type="protein sequence ID" value="KAF2420301.1"/>
    <property type="molecule type" value="Genomic_DNA"/>
</dbReference>
<gene>
    <name evidence="4" type="primary">MED20</name>
    <name evidence="5" type="ORF">EJ08DRAFT_702540</name>
</gene>
<dbReference type="GO" id="GO:0016592">
    <property type="term" value="C:mediator complex"/>
    <property type="evidence" value="ECO:0007669"/>
    <property type="project" value="InterPro"/>
</dbReference>
<proteinExistence type="inferred from homology"/>
<keyword evidence="3 4" id="KW-0539">Nucleus</keyword>
<keyword evidence="4" id="KW-0805">Transcription regulation</keyword>
<name>A0A9P4NGK4_9PEZI</name>
<evidence type="ECO:0000256" key="2">
    <source>
        <dbReference type="ARBA" id="ARBA00010743"/>
    </source>
</evidence>
<comment type="similarity">
    <text evidence="2 4">Belongs to the Mediator complex subunit 20 family.</text>
</comment>
<keyword evidence="4" id="KW-0804">Transcription</keyword>
<organism evidence="5 6">
    <name type="scientific">Tothia fuscella</name>
    <dbReference type="NCBI Taxonomy" id="1048955"/>
    <lineage>
        <taxon>Eukaryota</taxon>
        <taxon>Fungi</taxon>
        <taxon>Dikarya</taxon>
        <taxon>Ascomycota</taxon>
        <taxon>Pezizomycotina</taxon>
        <taxon>Dothideomycetes</taxon>
        <taxon>Pleosporomycetidae</taxon>
        <taxon>Venturiales</taxon>
        <taxon>Cylindrosympodiaceae</taxon>
        <taxon>Tothia</taxon>
    </lineage>
</organism>
<dbReference type="AlphaFoldDB" id="A0A9P4NGK4"/>
<keyword evidence="6" id="KW-1185">Reference proteome</keyword>
<keyword evidence="4" id="KW-0010">Activator</keyword>
<dbReference type="GO" id="GO:0003712">
    <property type="term" value="F:transcription coregulator activity"/>
    <property type="evidence" value="ECO:0007669"/>
    <property type="project" value="InterPro"/>
</dbReference>
<comment type="caution">
    <text evidence="5">The sequence shown here is derived from an EMBL/GenBank/DDBJ whole genome shotgun (WGS) entry which is preliminary data.</text>
</comment>
<accession>A0A9P4NGK4</accession>
<evidence type="ECO:0000256" key="1">
    <source>
        <dbReference type="ARBA" id="ARBA00004123"/>
    </source>
</evidence>
<evidence type="ECO:0000313" key="5">
    <source>
        <dbReference type="EMBL" id="KAF2420301.1"/>
    </source>
</evidence>
<comment type="function">
    <text evidence="4">Component of the Mediator complex, a coactivator involved in the regulated transcription of nearly all RNA polymerase II-dependent genes. Mediator functions as a bridge to convey information from gene-specific regulatory proteins to the basal RNA polymerase II transcription machinery. Mediator is recruited to promoters by direct interactions with regulatory proteins and serves as a scaffold for the assembly of a functional preinitiation complex with RNA polymerase II and the general transcription factors.</text>
</comment>
<dbReference type="GO" id="GO:0006357">
    <property type="term" value="P:regulation of transcription by RNA polymerase II"/>
    <property type="evidence" value="ECO:0007669"/>
    <property type="project" value="InterPro"/>
</dbReference>
<comment type="subunit">
    <text evidence="4">Component of the Mediator complex.</text>
</comment>
<comment type="subcellular location">
    <subcellularLocation>
        <location evidence="1 4">Nucleus</location>
    </subcellularLocation>
</comment>
<dbReference type="OrthoDB" id="1854899at2759"/>
<dbReference type="InterPro" id="IPR013921">
    <property type="entry name" value="Mediator_Med20"/>
</dbReference>
<sequence length="230" mass="25177">MTTTGIFHITSASNTASGSSNPLQVLKDRIITRTNPIPIASWQLDHRLLQEKSLTDGGKPPQRFQHLLRLSHHPSQLFVAVSPPGPEGEKEDAKNAVIALPVQQYNPFLGLLTSKFAAIWGPQAYLQVVDGMAYGAGEFQIRVGELRQNGSSTPDRGIICCIEATHAIDDEEDSLTPEEIQDLEGNAKAEIQALWTRIGFEGAKEVFTSGSPDGDAFDEARTWCDLLKLR</sequence>
<reference evidence="5" key="1">
    <citation type="journal article" date="2020" name="Stud. Mycol.">
        <title>101 Dothideomycetes genomes: a test case for predicting lifestyles and emergence of pathogens.</title>
        <authorList>
            <person name="Haridas S."/>
            <person name="Albert R."/>
            <person name="Binder M."/>
            <person name="Bloem J."/>
            <person name="Labutti K."/>
            <person name="Salamov A."/>
            <person name="Andreopoulos B."/>
            <person name="Baker S."/>
            <person name="Barry K."/>
            <person name="Bills G."/>
            <person name="Bluhm B."/>
            <person name="Cannon C."/>
            <person name="Castanera R."/>
            <person name="Culley D."/>
            <person name="Daum C."/>
            <person name="Ezra D."/>
            <person name="Gonzalez J."/>
            <person name="Henrissat B."/>
            <person name="Kuo A."/>
            <person name="Liang C."/>
            <person name="Lipzen A."/>
            <person name="Lutzoni F."/>
            <person name="Magnuson J."/>
            <person name="Mondo S."/>
            <person name="Nolan M."/>
            <person name="Ohm R."/>
            <person name="Pangilinan J."/>
            <person name="Park H.-J."/>
            <person name="Ramirez L."/>
            <person name="Alfaro M."/>
            <person name="Sun H."/>
            <person name="Tritt A."/>
            <person name="Yoshinaga Y."/>
            <person name="Zwiers L.-H."/>
            <person name="Turgeon B."/>
            <person name="Goodwin S."/>
            <person name="Spatafora J."/>
            <person name="Crous P."/>
            <person name="Grigoriev I."/>
        </authorList>
    </citation>
    <scope>NUCLEOTIDE SEQUENCE</scope>
    <source>
        <strain evidence="5">CBS 130266</strain>
    </source>
</reference>
<evidence type="ECO:0000256" key="4">
    <source>
        <dbReference type="RuleBase" id="RU364152"/>
    </source>
</evidence>
<dbReference type="Proteomes" id="UP000800235">
    <property type="component" value="Unassembled WGS sequence"/>
</dbReference>
<protein>
    <recommendedName>
        <fullName evidence="4">Mediator of RNA polymerase II transcription subunit 20</fullName>
    </recommendedName>
    <alternativeName>
        <fullName evidence="4">Mediator complex subunit 20</fullName>
    </alternativeName>
</protein>
<evidence type="ECO:0000256" key="3">
    <source>
        <dbReference type="ARBA" id="ARBA00023242"/>
    </source>
</evidence>
<evidence type="ECO:0000313" key="6">
    <source>
        <dbReference type="Proteomes" id="UP000800235"/>
    </source>
</evidence>